<evidence type="ECO:0000313" key="1">
    <source>
        <dbReference type="EMBL" id="NHZ84172.1"/>
    </source>
</evidence>
<sequence>MLPSSATFSQYNKYILLDEIMEIVGNQICVPGVTIRSAQFLALSLVVALAGCFPVAVDDFSVLGYDVLSDILRKSYSDVNSHPGAQQRFHRRW</sequence>
<dbReference type="EMBL" id="WHJG01000125">
    <property type="protein sequence ID" value="NHZ84172.1"/>
    <property type="molecule type" value="Genomic_DNA"/>
</dbReference>
<organism evidence="1 2">
    <name type="scientific">Massilia frigida</name>
    <dbReference type="NCBI Taxonomy" id="2609281"/>
    <lineage>
        <taxon>Bacteria</taxon>
        <taxon>Pseudomonadati</taxon>
        <taxon>Pseudomonadota</taxon>
        <taxon>Betaproteobacteria</taxon>
        <taxon>Burkholderiales</taxon>
        <taxon>Oxalobacteraceae</taxon>
        <taxon>Telluria group</taxon>
        <taxon>Massilia</taxon>
    </lineage>
</organism>
<evidence type="ECO:0000313" key="2">
    <source>
        <dbReference type="Proteomes" id="UP000621455"/>
    </source>
</evidence>
<comment type="caution">
    <text evidence="1">The sequence shown here is derived from an EMBL/GenBank/DDBJ whole genome shotgun (WGS) entry which is preliminary data.</text>
</comment>
<dbReference type="RefSeq" id="WP_167094544.1">
    <property type="nucleotide sequence ID" value="NZ_WHJG01000125.1"/>
</dbReference>
<accession>A0ABX0NKN6</accession>
<dbReference type="Proteomes" id="UP000621455">
    <property type="component" value="Unassembled WGS sequence"/>
</dbReference>
<reference evidence="1 2" key="1">
    <citation type="submission" date="2019-10" db="EMBL/GenBank/DDBJ databases">
        <title>Taxonomy of Antarctic Massilia spp.: description of Massilia rubra sp. nov., Massilia aquatica sp. nov., Massilia mucilaginosa sp. nov., Massilia frigida sp. nov. isolated from streams, lakes and regoliths.</title>
        <authorList>
            <person name="Holochova P."/>
            <person name="Sedlacek I."/>
            <person name="Kralova S."/>
            <person name="Maslanova I."/>
            <person name="Busse H.-J."/>
            <person name="Stankova E."/>
            <person name="Vrbovska V."/>
            <person name="Kovarovic V."/>
            <person name="Bartak M."/>
            <person name="Svec P."/>
            <person name="Pantucek R."/>
        </authorList>
    </citation>
    <scope>NUCLEOTIDE SEQUENCE [LARGE SCALE GENOMIC DNA]</scope>
    <source>
        <strain evidence="1 2">CCM 8695</strain>
    </source>
</reference>
<protein>
    <submittedName>
        <fullName evidence="1">Uncharacterized protein</fullName>
    </submittedName>
</protein>
<proteinExistence type="predicted"/>
<keyword evidence="2" id="KW-1185">Reference proteome</keyword>
<gene>
    <name evidence="1" type="ORF">F2P44_33735</name>
</gene>
<name>A0ABX0NKN6_9BURK</name>